<dbReference type="EMBL" id="FPIW01000049">
    <property type="protein sequence ID" value="SFW63613.1"/>
    <property type="molecule type" value="Genomic_DNA"/>
</dbReference>
<name>A0AA94L2Y7_DESDE</name>
<dbReference type="RefSeq" id="WP_072312232.1">
    <property type="nucleotide sequence ID" value="NZ_FPIW01000049.1"/>
</dbReference>
<sequence length="233" mass="25415">MTPYQSENITELAKALLNVQRTVRPITKDAENPFTKSWYASLNSVMDACRDALIENGIWLCQHPVPVEQPNSLGLVTKLTHAESGQWQSSLAVVPLPKADPQGMGSAMTYCRRYALTAMLGMVTEDDDGEGARTGRKTPSRPKLPVNAPEARKAASGGTNVENSSPNLSNRPPAALENLPPLEGITYQQVTAQDGRPCIIASGNTQAKKELLTGAGFRWNPQRKLWWKYVDAA</sequence>
<feature type="compositionally biased region" description="Polar residues" evidence="1">
    <location>
        <begin position="157"/>
        <end position="170"/>
    </location>
</feature>
<accession>A0AA94L2Y7</accession>
<evidence type="ECO:0000256" key="1">
    <source>
        <dbReference type="SAM" id="MobiDB-lite"/>
    </source>
</evidence>
<protein>
    <submittedName>
        <fullName evidence="2">ERF superfamily protein</fullName>
    </submittedName>
</protein>
<evidence type="ECO:0000313" key="3">
    <source>
        <dbReference type="Proteomes" id="UP000182680"/>
    </source>
</evidence>
<dbReference type="AlphaFoldDB" id="A0AA94L2Y7"/>
<proteinExistence type="predicted"/>
<feature type="region of interest" description="Disordered" evidence="1">
    <location>
        <begin position="126"/>
        <end position="179"/>
    </location>
</feature>
<comment type="caution">
    <text evidence="2">The sequence shown here is derived from an EMBL/GenBank/DDBJ whole genome shotgun (WGS) entry which is preliminary data.</text>
</comment>
<gene>
    <name evidence="2" type="ORF">SAMN02910291_02228</name>
</gene>
<reference evidence="3" key="1">
    <citation type="submission" date="2016-11" db="EMBL/GenBank/DDBJ databases">
        <authorList>
            <person name="Jaros S."/>
            <person name="Januszkiewicz K."/>
            <person name="Wedrychowicz H."/>
        </authorList>
    </citation>
    <scope>NUCLEOTIDE SEQUENCE [LARGE SCALE GENOMIC DNA]</scope>
    <source>
        <strain evidence="3">DSM 7057</strain>
    </source>
</reference>
<dbReference type="Pfam" id="PF04404">
    <property type="entry name" value="ERF"/>
    <property type="match status" value="1"/>
</dbReference>
<dbReference type="Proteomes" id="UP000182680">
    <property type="component" value="Unassembled WGS sequence"/>
</dbReference>
<dbReference type="InterPro" id="IPR007499">
    <property type="entry name" value="ERF_bacteria_virus"/>
</dbReference>
<organism evidence="2 3">
    <name type="scientific">Desulfovibrio desulfuricans</name>
    <dbReference type="NCBI Taxonomy" id="876"/>
    <lineage>
        <taxon>Bacteria</taxon>
        <taxon>Pseudomonadati</taxon>
        <taxon>Thermodesulfobacteriota</taxon>
        <taxon>Desulfovibrionia</taxon>
        <taxon>Desulfovibrionales</taxon>
        <taxon>Desulfovibrionaceae</taxon>
        <taxon>Desulfovibrio</taxon>
    </lineage>
</organism>
<evidence type="ECO:0000313" key="2">
    <source>
        <dbReference type="EMBL" id="SFW63613.1"/>
    </source>
</evidence>